<evidence type="ECO:0000313" key="3">
    <source>
        <dbReference type="EMBL" id="RXH23419.1"/>
    </source>
</evidence>
<proteinExistence type="predicted"/>
<dbReference type="RefSeq" id="WP_128921973.1">
    <property type="nucleotide sequence ID" value="NZ_LBJC01000033.1"/>
</dbReference>
<feature type="compositionally biased region" description="Basic and acidic residues" evidence="1">
    <location>
        <begin position="301"/>
        <end position="319"/>
    </location>
</feature>
<sequence>MAEVNSPAQGAIQSQGVVTLESSYTRGQIDGALALSEYVLSTGFQSASGETVPLDAVEVIQGTAVKLGILASGDGTASQPGRSISAADWNDLERAYYRLAVFASPVTAETLDATRAITSISDESETWWNRLIGNSPALRFTRRFSFVTIVIAVAILTGECLVYYWGLDPDTTRYAWERNLAQILLPWGYGALGSCAYLLRSAHYFIYQRCFDLRRKPEYFNRVLLGAISGGAIILFVDYLVDSDSGDTLHLSSAALGFVAGYSTDFLFNTIERIVAAIFPRDNSDLNPKQQVGRKAALPKNQDRDGSPDEGNKKPEEEN</sequence>
<keyword evidence="4" id="KW-1185">Reference proteome</keyword>
<evidence type="ECO:0000256" key="1">
    <source>
        <dbReference type="SAM" id="MobiDB-lite"/>
    </source>
</evidence>
<name>A0A4Q0RWB9_9BRAD</name>
<protein>
    <submittedName>
        <fullName evidence="3">Uncharacterized protein</fullName>
    </submittedName>
</protein>
<feature type="transmembrane region" description="Helical" evidence="2">
    <location>
        <begin position="219"/>
        <end position="237"/>
    </location>
</feature>
<organism evidence="3 4">
    <name type="scientific">Bradyrhizobium nanningense</name>
    <dbReference type="NCBI Taxonomy" id="1325118"/>
    <lineage>
        <taxon>Bacteria</taxon>
        <taxon>Pseudomonadati</taxon>
        <taxon>Pseudomonadota</taxon>
        <taxon>Alphaproteobacteria</taxon>
        <taxon>Hyphomicrobiales</taxon>
        <taxon>Nitrobacteraceae</taxon>
        <taxon>Bradyrhizobium</taxon>
    </lineage>
</organism>
<feature type="transmembrane region" description="Helical" evidence="2">
    <location>
        <begin position="187"/>
        <end position="207"/>
    </location>
</feature>
<keyword evidence="2" id="KW-0472">Membrane</keyword>
<gene>
    <name evidence="3" type="ORF">XH99_32470</name>
</gene>
<dbReference type="EMBL" id="LBJQ01000091">
    <property type="protein sequence ID" value="RXH23419.1"/>
    <property type="molecule type" value="Genomic_DNA"/>
</dbReference>
<reference evidence="3 4" key="1">
    <citation type="submission" date="2015-04" db="EMBL/GenBank/DDBJ databases">
        <title>Comparative genomics of rhizobia nodulating Arachis hypogaea in China.</title>
        <authorList>
            <person name="Li Y."/>
        </authorList>
    </citation>
    <scope>NUCLEOTIDE SEQUENCE [LARGE SCALE GENOMIC DNA]</scope>
    <source>
        <strain evidence="3 4">CCBAU 51757</strain>
    </source>
</reference>
<dbReference type="Proteomes" id="UP000289546">
    <property type="component" value="Unassembled WGS sequence"/>
</dbReference>
<dbReference type="OrthoDB" id="8480741at2"/>
<dbReference type="AlphaFoldDB" id="A0A4Q0RWB9"/>
<keyword evidence="2" id="KW-0812">Transmembrane</keyword>
<keyword evidence="2" id="KW-1133">Transmembrane helix</keyword>
<accession>A0A4Q0RWB9</accession>
<feature type="region of interest" description="Disordered" evidence="1">
    <location>
        <begin position="285"/>
        <end position="319"/>
    </location>
</feature>
<evidence type="ECO:0000313" key="4">
    <source>
        <dbReference type="Proteomes" id="UP000289546"/>
    </source>
</evidence>
<comment type="caution">
    <text evidence="3">The sequence shown here is derived from an EMBL/GenBank/DDBJ whole genome shotgun (WGS) entry which is preliminary data.</text>
</comment>
<feature type="transmembrane region" description="Helical" evidence="2">
    <location>
        <begin position="144"/>
        <end position="167"/>
    </location>
</feature>
<evidence type="ECO:0000256" key="2">
    <source>
        <dbReference type="SAM" id="Phobius"/>
    </source>
</evidence>